<protein>
    <recommendedName>
        <fullName evidence="2 9">Cysteine dioxygenase</fullName>
        <ecNumber evidence="2 9">1.13.11.20</ecNumber>
    </recommendedName>
</protein>
<feature type="binding site" evidence="8">
    <location>
        <position position="129"/>
    </location>
    <ligand>
        <name>Fe cation</name>
        <dbReference type="ChEBI" id="CHEBI:24875"/>
        <note>catalytic</note>
    </ligand>
</feature>
<keyword evidence="5 9" id="KW-0560">Oxidoreductase</keyword>
<comment type="cofactor">
    <cofactor evidence="9">
        <name>Fe cation</name>
        <dbReference type="ChEBI" id="CHEBI:24875"/>
    </cofactor>
    <text evidence="9">Binds 1 Fe cation per subunit.</text>
</comment>
<evidence type="ECO:0000256" key="7">
    <source>
        <dbReference type="PIRSR" id="PIRSR610300-50"/>
    </source>
</evidence>
<feature type="binding site" evidence="8">
    <location>
        <position position="182"/>
    </location>
    <ligand>
        <name>Fe cation</name>
        <dbReference type="ChEBI" id="CHEBI:24875"/>
        <note>catalytic</note>
    </ligand>
</feature>
<dbReference type="CDD" id="cd10548">
    <property type="entry name" value="cupin_CDO"/>
    <property type="match status" value="1"/>
</dbReference>
<feature type="binding site" evidence="8">
    <location>
        <position position="127"/>
    </location>
    <ligand>
        <name>Fe cation</name>
        <dbReference type="ChEBI" id="CHEBI:24875"/>
        <note>catalytic</note>
    </ligand>
</feature>
<comment type="catalytic activity">
    <reaction evidence="9">
        <text>L-cysteine + O2 = 3-sulfino-L-alanine + H(+)</text>
        <dbReference type="Rhea" id="RHEA:20441"/>
        <dbReference type="ChEBI" id="CHEBI:15378"/>
        <dbReference type="ChEBI" id="CHEBI:15379"/>
        <dbReference type="ChEBI" id="CHEBI:35235"/>
        <dbReference type="ChEBI" id="CHEBI:61085"/>
        <dbReference type="EC" id="1.13.11.20"/>
    </reaction>
</comment>
<accession>A0ABD3PYK3</accession>
<keyword evidence="6 8" id="KW-0408">Iron</keyword>
<dbReference type="GO" id="GO:0005506">
    <property type="term" value="F:iron ion binding"/>
    <property type="evidence" value="ECO:0007669"/>
    <property type="project" value="UniProtKB-UniRule"/>
</dbReference>
<dbReference type="SUPFAM" id="SSF51182">
    <property type="entry name" value="RmlC-like cupins"/>
    <property type="match status" value="1"/>
</dbReference>
<dbReference type="InterPro" id="IPR014710">
    <property type="entry name" value="RmlC-like_jellyroll"/>
</dbReference>
<keyword evidence="4 9" id="KW-0223">Dioxygenase</keyword>
<sequence length="243" mass="27761">MFLSSSPSTVLAYDTVSETAHACSLTSKSNSISLKELIDSLPPILCRLKMQERKSFQDRVQVESKRGTREDPVTHLFSRLDLNEPELREYALSDPTKKYTRNLVATDHQTFTLLLICWNPNKESPIHDHPCDGCWVRVCQGKIEETRYKINEDMDSLDVTSVETYEVDSREVSYINDYIGYHKVGNPSTNSSAVTLHLYCPPFQKCKIWPDPHRASRSSKVCMCNYSEYGDSQACDKFAVNMI</sequence>
<comment type="similarity">
    <text evidence="1 9">Belongs to the cysteine dioxygenase family.</text>
</comment>
<feature type="cross-link" description="3'-(S-cysteinyl)-tyrosine (Cys-Tyr)" evidence="7">
    <location>
        <begin position="134"/>
        <end position="199"/>
    </location>
</feature>
<evidence type="ECO:0000256" key="2">
    <source>
        <dbReference type="ARBA" id="ARBA00013133"/>
    </source>
</evidence>
<dbReference type="Gene3D" id="2.60.120.10">
    <property type="entry name" value="Jelly Rolls"/>
    <property type="match status" value="1"/>
</dbReference>
<keyword evidence="3 8" id="KW-0479">Metal-binding</keyword>
<dbReference type="PANTHER" id="PTHR12918:SF1">
    <property type="entry name" value="CYSTEINE DIOXYGENASE TYPE 1"/>
    <property type="match status" value="1"/>
</dbReference>
<evidence type="ECO:0000256" key="9">
    <source>
        <dbReference type="RuleBase" id="RU366010"/>
    </source>
</evidence>
<evidence type="ECO:0000313" key="11">
    <source>
        <dbReference type="Proteomes" id="UP001516023"/>
    </source>
</evidence>
<dbReference type="AlphaFoldDB" id="A0ABD3PYK3"/>
<dbReference type="PANTHER" id="PTHR12918">
    <property type="entry name" value="CYSTEINE DIOXYGENASE"/>
    <property type="match status" value="1"/>
</dbReference>
<name>A0ABD3PYK3_9STRA</name>
<keyword evidence="7" id="KW-0883">Thioether bond</keyword>
<dbReference type="InterPro" id="IPR011051">
    <property type="entry name" value="RmlC_Cupin_sf"/>
</dbReference>
<gene>
    <name evidence="10" type="ORF">HJC23_000780</name>
</gene>
<comment type="caution">
    <text evidence="10">The sequence shown here is derived from an EMBL/GenBank/DDBJ whole genome shotgun (WGS) entry which is preliminary data.</text>
</comment>
<evidence type="ECO:0000256" key="1">
    <source>
        <dbReference type="ARBA" id="ARBA00006622"/>
    </source>
</evidence>
<evidence type="ECO:0000256" key="4">
    <source>
        <dbReference type="ARBA" id="ARBA00022964"/>
    </source>
</evidence>
<keyword evidence="11" id="KW-1185">Reference proteome</keyword>
<dbReference type="InterPro" id="IPR010300">
    <property type="entry name" value="CDO_1"/>
</dbReference>
<proteinExistence type="inferred from homology"/>
<evidence type="ECO:0000256" key="5">
    <source>
        <dbReference type="ARBA" id="ARBA00023002"/>
    </source>
</evidence>
<dbReference type="EMBL" id="JABMIG020000093">
    <property type="protein sequence ID" value="KAL3793238.1"/>
    <property type="molecule type" value="Genomic_DNA"/>
</dbReference>
<dbReference type="Pfam" id="PF05995">
    <property type="entry name" value="CDO_I"/>
    <property type="match status" value="1"/>
</dbReference>
<dbReference type="GO" id="GO:0017172">
    <property type="term" value="F:cysteine dioxygenase activity"/>
    <property type="evidence" value="ECO:0007669"/>
    <property type="project" value="UniProtKB-UniRule"/>
</dbReference>
<reference evidence="10 11" key="1">
    <citation type="journal article" date="2020" name="G3 (Bethesda)">
        <title>Improved Reference Genome for Cyclotella cryptica CCMP332, a Model for Cell Wall Morphogenesis, Salinity Adaptation, and Lipid Production in Diatoms (Bacillariophyta).</title>
        <authorList>
            <person name="Roberts W.R."/>
            <person name="Downey K.M."/>
            <person name="Ruck E.C."/>
            <person name="Traller J.C."/>
            <person name="Alverson A.J."/>
        </authorList>
    </citation>
    <scope>NUCLEOTIDE SEQUENCE [LARGE SCALE GENOMIC DNA]</scope>
    <source>
        <strain evidence="10 11">CCMP332</strain>
    </source>
</reference>
<evidence type="ECO:0000256" key="8">
    <source>
        <dbReference type="PIRSR" id="PIRSR610300-51"/>
    </source>
</evidence>
<evidence type="ECO:0000256" key="3">
    <source>
        <dbReference type="ARBA" id="ARBA00022723"/>
    </source>
</evidence>
<evidence type="ECO:0000256" key="6">
    <source>
        <dbReference type="ARBA" id="ARBA00023004"/>
    </source>
</evidence>
<dbReference type="Proteomes" id="UP001516023">
    <property type="component" value="Unassembled WGS sequence"/>
</dbReference>
<organism evidence="10 11">
    <name type="scientific">Cyclotella cryptica</name>
    <dbReference type="NCBI Taxonomy" id="29204"/>
    <lineage>
        <taxon>Eukaryota</taxon>
        <taxon>Sar</taxon>
        <taxon>Stramenopiles</taxon>
        <taxon>Ochrophyta</taxon>
        <taxon>Bacillariophyta</taxon>
        <taxon>Coscinodiscophyceae</taxon>
        <taxon>Thalassiosirophycidae</taxon>
        <taxon>Stephanodiscales</taxon>
        <taxon>Stephanodiscaceae</taxon>
        <taxon>Cyclotella</taxon>
    </lineage>
</organism>
<evidence type="ECO:0000313" key="10">
    <source>
        <dbReference type="EMBL" id="KAL3793238.1"/>
    </source>
</evidence>
<dbReference type="EC" id="1.13.11.20" evidence="2 9"/>